<keyword evidence="3" id="KW-1185">Reference proteome</keyword>
<dbReference type="KEGG" id="dfi:AXF13_14180"/>
<dbReference type="Gene3D" id="3.30.70.270">
    <property type="match status" value="1"/>
</dbReference>
<dbReference type="STRING" id="44742.AXF13_14180"/>
<dbReference type="CDD" id="cd01949">
    <property type="entry name" value="GGDEF"/>
    <property type="match status" value="1"/>
</dbReference>
<feature type="domain" description="GGDEF" evidence="1">
    <location>
        <begin position="93"/>
        <end position="225"/>
    </location>
</feature>
<dbReference type="AlphaFoldDB" id="A0A109W587"/>
<reference evidence="3" key="1">
    <citation type="submission" date="2016-02" db="EMBL/GenBank/DDBJ databases">
        <authorList>
            <person name="Holder M.E."/>
            <person name="Ajami N.J."/>
            <person name="Petrosino J.F."/>
        </authorList>
    </citation>
    <scope>NUCLEOTIDE SEQUENCE [LARGE SCALE GENOMIC DNA]</scope>
    <source>
        <strain evidence="3">CCUG 45958</strain>
    </source>
</reference>
<dbReference type="InterPro" id="IPR043128">
    <property type="entry name" value="Rev_trsase/Diguanyl_cyclase"/>
</dbReference>
<accession>A0A109W587</accession>
<dbReference type="SMART" id="SM00267">
    <property type="entry name" value="GGDEF"/>
    <property type="match status" value="1"/>
</dbReference>
<protein>
    <submittedName>
        <fullName evidence="2">Diguanylate cyclase</fullName>
    </submittedName>
</protein>
<dbReference type="PANTHER" id="PTHR44757">
    <property type="entry name" value="DIGUANYLATE CYCLASE DGCP"/>
    <property type="match status" value="1"/>
</dbReference>
<evidence type="ECO:0000313" key="3">
    <source>
        <dbReference type="Proteomes" id="UP000069241"/>
    </source>
</evidence>
<dbReference type="Pfam" id="PF00990">
    <property type="entry name" value="GGDEF"/>
    <property type="match status" value="1"/>
</dbReference>
<dbReference type="InterPro" id="IPR052155">
    <property type="entry name" value="Biofilm_reg_signaling"/>
</dbReference>
<dbReference type="InterPro" id="IPR029787">
    <property type="entry name" value="Nucleotide_cyclase"/>
</dbReference>
<evidence type="ECO:0000259" key="1">
    <source>
        <dbReference type="PROSITE" id="PS50887"/>
    </source>
</evidence>
<dbReference type="EMBL" id="CP014229">
    <property type="protein sequence ID" value="AMD91640.1"/>
    <property type="molecule type" value="Genomic_DNA"/>
</dbReference>
<sequence>MLWSFGVQTLLYALFFVLLLRNGRKSFAPVDNIVRHVIDLNKSIRDSEPLSMENAGDLIKISRRGLFDMLTGLPTRHLFHQQINELLEEAPDRLHGVFFLDMDRLKPINDNLGHEAGDKALRDFADSLASFAEEHHGLACRYGGDEFVLFVPLQSASDIPELAEKLLQNQRGSVKGRGKNYVYGTSIGICPYPCGAFSFDEALRAADLALYKAKSQGRGGFSVHE</sequence>
<dbReference type="Proteomes" id="UP000069241">
    <property type="component" value="Chromosome"/>
</dbReference>
<dbReference type="PANTHER" id="PTHR44757:SF2">
    <property type="entry name" value="BIOFILM ARCHITECTURE MAINTENANCE PROTEIN MBAA"/>
    <property type="match status" value="1"/>
</dbReference>
<proteinExistence type="predicted"/>
<dbReference type="SUPFAM" id="SSF55073">
    <property type="entry name" value="Nucleotide cyclase"/>
    <property type="match status" value="1"/>
</dbReference>
<dbReference type="PROSITE" id="PS50887">
    <property type="entry name" value="GGDEF"/>
    <property type="match status" value="1"/>
</dbReference>
<name>A0A109W587_9BACT</name>
<dbReference type="NCBIfam" id="TIGR00254">
    <property type="entry name" value="GGDEF"/>
    <property type="match status" value="1"/>
</dbReference>
<organism evidence="2 3">
    <name type="scientific">Desulfovibrio fairfieldensis</name>
    <dbReference type="NCBI Taxonomy" id="44742"/>
    <lineage>
        <taxon>Bacteria</taxon>
        <taxon>Pseudomonadati</taxon>
        <taxon>Thermodesulfobacteriota</taxon>
        <taxon>Desulfovibrionia</taxon>
        <taxon>Desulfovibrionales</taxon>
        <taxon>Desulfovibrionaceae</taxon>
        <taxon>Desulfovibrio</taxon>
    </lineage>
</organism>
<evidence type="ECO:0000313" key="2">
    <source>
        <dbReference type="EMBL" id="AMD91640.1"/>
    </source>
</evidence>
<gene>
    <name evidence="2" type="ORF">AXF13_14180</name>
</gene>
<dbReference type="InterPro" id="IPR000160">
    <property type="entry name" value="GGDEF_dom"/>
</dbReference>